<evidence type="ECO:0000313" key="6">
    <source>
        <dbReference type="Proteomes" id="UP000672657"/>
    </source>
</evidence>
<accession>A0ABM8TGI7</accession>
<dbReference type="Proteomes" id="UP000672657">
    <property type="component" value="Unassembled WGS sequence"/>
</dbReference>
<sequence length="390" mass="40096">MFRIIQTDRPVRRTMSTVAFAAAVAAGPFPANAIAADIVIGSPLSLTGPAGGIGVDIRNGAQVAVDEINAAGGVLGRKLKLDVQDTTGAPAQAVQLFSSYARNPDVVAVLGPINAAEVGAVTNLAASHKLVAYAPASAGTVPGVPNLRFNDWTFRLNQSQPSVLGPLLHAVVKLTGARSVTILNYSDNAAFADAGNLWQKAAEAGGLTVQRVQFPSSTQDYSAIVTQIRKSSDLIVIGALSATDGPLVRAIRQAGLTAQIVGDASIVSSSVYTVSQGASKGTYSYSSYINGSGNGTAEFVSAFRKVHGAEPSAIASYGYDAVKLIASALQTKSTVSRQAVRDGLGNTNAYRGVTGVITYHNSGDAIRDSVPLVQVSDGGELKKVADIALK</sequence>
<evidence type="ECO:0000256" key="1">
    <source>
        <dbReference type="ARBA" id="ARBA00010062"/>
    </source>
</evidence>
<dbReference type="InterPro" id="IPR051010">
    <property type="entry name" value="BCAA_transport"/>
</dbReference>
<evidence type="ECO:0000259" key="4">
    <source>
        <dbReference type="Pfam" id="PF13458"/>
    </source>
</evidence>
<keyword evidence="2 3" id="KW-0732">Signal</keyword>
<feature type="chain" id="PRO_5045310869" evidence="3">
    <location>
        <begin position="34"/>
        <end position="390"/>
    </location>
</feature>
<comment type="similarity">
    <text evidence="1">Belongs to the leucine-binding protein family.</text>
</comment>
<evidence type="ECO:0000256" key="3">
    <source>
        <dbReference type="SAM" id="SignalP"/>
    </source>
</evidence>
<dbReference type="Pfam" id="PF13458">
    <property type="entry name" value="Peripla_BP_6"/>
    <property type="match status" value="1"/>
</dbReference>
<evidence type="ECO:0000313" key="5">
    <source>
        <dbReference type="EMBL" id="CAG2144975.1"/>
    </source>
</evidence>
<name>A0ABM8TGI7_9BURK</name>
<dbReference type="Gene3D" id="3.40.50.2300">
    <property type="match status" value="2"/>
</dbReference>
<dbReference type="PANTHER" id="PTHR30483">
    <property type="entry name" value="LEUCINE-SPECIFIC-BINDING PROTEIN"/>
    <property type="match status" value="1"/>
</dbReference>
<proteinExistence type="inferred from homology"/>
<evidence type="ECO:0000256" key="2">
    <source>
        <dbReference type="ARBA" id="ARBA00022729"/>
    </source>
</evidence>
<keyword evidence="6" id="KW-1185">Reference proteome</keyword>
<feature type="signal peptide" evidence="3">
    <location>
        <begin position="1"/>
        <end position="33"/>
    </location>
</feature>
<dbReference type="RefSeq" id="WP_211953729.1">
    <property type="nucleotide sequence ID" value="NZ_CAJPVI010000014.1"/>
</dbReference>
<dbReference type="EMBL" id="CAJPVI010000014">
    <property type="protein sequence ID" value="CAG2144975.1"/>
    <property type="molecule type" value="Genomic_DNA"/>
</dbReference>
<reference evidence="5 6" key="1">
    <citation type="submission" date="2021-03" db="EMBL/GenBank/DDBJ databases">
        <authorList>
            <person name="Peeters C."/>
        </authorList>
    </citation>
    <scope>NUCLEOTIDE SEQUENCE [LARGE SCALE GENOMIC DNA]</scope>
    <source>
        <strain evidence="5 6">LMG 26411</strain>
    </source>
</reference>
<dbReference type="InterPro" id="IPR028082">
    <property type="entry name" value="Peripla_BP_I"/>
</dbReference>
<organism evidence="5 6">
    <name type="scientific">Cupriavidus numazuensis</name>
    <dbReference type="NCBI Taxonomy" id="221992"/>
    <lineage>
        <taxon>Bacteria</taxon>
        <taxon>Pseudomonadati</taxon>
        <taxon>Pseudomonadota</taxon>
        <taxon>Betaproteobacteria</taxon>
        <taxon>Burkholderiales</taxon>
        <taxon>Burkholderiaceae</taxon>
        <taxon>Cupriavidus</taxon>
    </lineage>
</organism>
<dbReference type="InterPro" id="IPR028081">
    <property type="entry name" value="Leu-bd"/>
</dbReference>
<dbReference type="PANTHER" id="PTHR30483:SF6">
    <property type="entry name" value="PERIPLASMIC BINDING PROTEIN OF ABC TRANSPORTER FOR NATURAL AMINO ACIDS"/>
    <property type="match status" value="1"/>
</dbReference>
<feature type="domain" description="Leucine-binding protein" evidence="4">
    <location>
        <begin position="38"/>
        <end position="379"/>
    </location>
</feature>
<dbReference type="SUPFAM" id="SSF53822">
    <property type="entry name" value="Periplasmic binding protein-like I"/>
    <property type="match status" value="1"/>
</dbReference>
<comment type="caution">
    <text evidence="5">The sequence shown here is derived from an EMBL/GenBank/DDBJ whole genome shotgun (WGS) entry which is preliminary data.</text>
</comment>
<protein>
    <submittedName>
        <fullName evidence="5">Leu/Ile/Val-binding protein</fullName>
    </submittedName>
</protein>
<gene>
    <name evidence="5" type="ORF">LMG26411_02658</name>
</gene>